<dbReference type="Gene3D" id="1.10.150.20">
    <property type="entry name" value="5' to 3' exonuclease, C-terminal subdomain"/>
    <property type="match status" value="1"/>
</dbReference>
<comment type="caution">
    <text evidence="1">The sequence shown here is derived from an EMBL/GenBank/DDBJ whole genome shotgun (WGS) entry which is preliminary data.</text>
</comment>
<dbReference type="InterPro" id="IPR021725">
    <property type="entry name" value="Cdd1"/>
</dbReference>
<proteinExistence type="predicted"/>
<organism evidence="1 2">
    <name type="scientific">Salipaludibacillus keqinensis</name>
    <dbReference type="NCBI Taxonomy" id="2045207"/>
    <lineage>
        <taxon>Bacteria</taxon>
        <taxon>Bacillati</taxon>
        <taxon>Bacillota</taxon>
        <taxon>Bacilli</taxon>
        <taxon>Bacillales</taxon>
        <taxon>Bacillaceae</taxon>
    </lineage>
</organism>
<gene>
    <name evidence="1" type="ORF">CR194_17300</name>
</gene>
<evidence type="ECO:0000313" key="2">
    <source>
        <dbReference type="Proteomes" id="UP000248214"/>
    </source>
</evidence>
<dbReference type="RefSeq" id="WP_110611390.1">
    <property type="nucleotide sequence ID" value="NZ_PDOD01000005.1"/>
</dbReference>
<name>A0A323TAE3_9BACI</name>
<keyword evidence="2" id="KW-1185">Reference proteome</keyword>
<dbReference type="AlphaFoldDB" id="A0A323TAE3"/>
<accession>A0A323TAE3</accession>
<dbReference type="Pfam" id="PF11731">
    <property type="entry name" value="Cdd1"/>
    <property type="match status" value="1"/>
</dbReference>
<reference evidence="1 2" key="1">
    <citation type="submission" date="2017-10" db="EMBL/GenBank/DDBJ databases">
        <title>Bacillus sp. nov., a halophilic bacterium isolated from a Keqin Lake.</title>
        <authorList>
            <person name="Wang H."/>
        </authorList>
    </citation>
    <scope>NUCLEOTIDE SEQUENCE [LARGE SCALE GENOMIC DNA]</scope>
    <source>
        <strain evidence="1 2">KQ-12</strain>
    </source>
</reference>
<dbReference type="Proteomes" id="UP000248214">
    <property type="component" value="Unassembled WGS sequence"/>
</dbReference>
<evidence type="ECO:0000313" key="1">
    <source>
        <dbReference type="EMBL" id="PYZ91956.1"/>
    </source>
</evidence>
<sequence length="154" mass="17975">MPSSNNPKLPLTKSEKASLRKAHINLRDINSLSVNHISDVLAVPYERAQTLKALASFQQIPSIGHKMAEKMVYELGIYSLDELIDKDGGKLLDQLEQKIGVWTDPCVEDQIRCMIYFAKHRESNRKWYDFTKERKLYRVKHGYPESRPHQAWYE</sequence>
<protein>
    <submittedName>
        <fullName evidence="1">Pathogenicity locus</fullName>
    </submittedName>
</protein>
<dbReference type="EMBL" id="PDOD01000005">
    <property type="protein sequence ID" value="PYZ91956.1"/>
    <property type="molecule type" value="Genomic_DNA"/>
</dbReference>
<dbReference type="OrthoDB" id="666031at2"/>